<protein>
    <submittedName>
        <fullName evidence="1">Uncharacterized protein</fullName>
    </submittedName>
</protein>
<proteinExistence type="predicted"/>
<gene>
    <name evidence="1" type="ORF">TNCT_212681</name>
</gene>
<organism evidence="1 2">
    <name type="scientific">Trichonephila clavata</name>
    <name type="common">Joro spider</name>
    <name type="synonym">Nephila clavata</name>
    <dbReference type="NCBI Taxonomy" id="2740835"/>
    <lineage>
        <taxon>Eukaryota</taxon>
        <taxon>Metazoa</taxon>
        <taxon>Ecdysozoa</taxon>
        <taxon>Arthropoda</taxon>
        <taxon>Chelicerata</taxon>
        <taxon>Arachnida</taxon>
        <taxon>Araneae</taxon>
        <taxon>Araneomorphae</taxon>
        <taxon>Entelegynae</taxon>
        <taxon>Araneoidea</taxon>
        <taxon>Nephilidae</taxon>
        <taxon>Trichonephila</taxon>
    </lineage>
</organism>
<accession>A0A8X6LF24</accession>
<comment type="caution">
    <text evidence="1">The sequence shown here is derived from an EMBL/GenBank/DDBJ whole genome shotgun (WGS) entry which is preliminary data.</text>
</comment>
<sequence length="71" mass="8335">MRNSLFCQSLFCHTVLQIICRECSCSSLCDISFKIIKRYTVYKWGLETDFSPKKRNTTVAILKEHGKWKSL</sequence>
<evidence type="ECO:0000313" key="2">
    <source>
        <dbReference type="Proteomes" id="UP000887116"/>
    </source>
</evidence>
<reference evidence="1" key="1">
    <citation type="submission" date="2020-07" db="EMBL/GenBank/DDBJ databases">
        <title>Multicomponent nature underlies the extraordinary mechanical properties of spider dragline silk.</title>
        <authorList>
            <person name="Kono N."/>
            <person name="Nakamura H."/>
            <person name="Mori M."/>
            <person name="Yoshida Y."/>
            <person name="Ohtoshi R."/>
            <person name="Malay A.D."/>
            <person name="Moran D.A.P."/>
            <person name="Tomita M."/>
            <person name="Numata K."/>
            <person name="Arakawa K."/>
        </authorList>
    </citation>
    <scope>NUCLEOTIDE SEQUENCE</scope>
</reference>
<dbReference type="Proteomes" id="UP000887116">
    <property type="component" value="Unassembled WGS sequence"/>
</dbReference>
<evidence type="ECO:0000313" key="1">
    <source>
        <dbReference type="EMBL" id="GFR06102.1"/>
    </source>
</evidence>
<dbReference type="AlphaFoldDB" id="A0A8X6LF24"/>
<name>A0A8X6LF24_TRICU</name>
<keyword evidence="2" id="KW-1185">Reference proteome</keyword>
<dbReference type="EMBL" id="BMAO01016073">
    <property type="protein sequence ID" value="GFR06102.1"/>
    <property type="molecule type" value="Genomic_DNA"/>
</dbReference>